<keyword evidence="2 4" id="KW-0238">DNA-binding</keyword>
<feature type="domain" description="Transcription elongation factor GreA/GreB N-terminal" evidence="6">
    <location>
        <begin position="6"/>
        <end position="76"/>
    </location>
</feature>
<dbReference type="GO" id="GO:0070063">
    <property type="term" value="F:RNA polymerase binding"/>
    <property type="evidence" value="ECO:0007669"/>
    <property type="project" value="InterPro"/>
</dbReference>
<evidence type="ECO:0000256" key="3">
    <source>
        <dbReference type="ARBA" id="ARBA00023163"/>
    </source>
</evidence>
<keyword evidence="8" id="KW-1185">Reference proteome</keyword>
<dbReference type="STRING" id="450378.GCA_001661675_00990"/>
<keyword evidence="1 4" id="KW-0805">Transcription regulation</keyword>
<dbReference type="Proteomes" id="UP000195807">
    <property type="component" value="Chromosome"/>
</dbReference>
<evidence type="ECO:0000259" key="5">
    <source>
        <dbReference type="Pfam" id="PF01272"/>
    </source>
</evidence>
<evidence type="ECO:0000256" key="1">
    <source>
        <dbReference type="ARBA" id="ARBA00023015"/>
    </source>
</evidence>
<comment type="function">
    <text evidence="4">Necessary for efficient RNA polymerase transcription elongation past template-encoded arresting sites. The arresting sites in DNA have the property of trapping a certain fraction of elongating RNA polymerases that pass through, resulting in locked ternary complexes. Cleavage of the nascent transcript by cleavage factors such as GreA or GreB allows the resumption of elongation from the new 3'terminus. GreB releases sequences of up to 9 nucleotides in length.</text>
</comment>
<keyword evidence="7" id="KW-0648">Protein biosynthesis</keyword>
<dbReference type="InterPro" id="IPR036805">
    <property type="entry name" value="Tscrpt_elong_fac_GreA/B_N_sf"/>
</dbReference>
<comment type="similarity">
    <text evidence="4">Belongs to the GreA/GreB family. GreB subfamily.</text>
</comment>
<gene>
    <name evidence="4" type="primary">greB</name>
    <name evidence="7" type="ORF">A9D14_04960</name>
</gene>
<dbReference type="HAMAP" id="MF_00930">
    <property type="entry name" value="GreB"/>
    <property type="match status" value="1"/>
</dbReference>
<dbReference type="GO" id="GO:0003746">
    <property type="term" value="F:translation elongation factor activity"/>
    <property type="evidence" value="ECO:0007669"/>
    <property type="project" value="UniProtKB-KW"/>
</dbReference>
<dbReference type="InterPro" id="IPR023459">
    <property type="entry name" value="Tscrpt_elong_fac_GreA/B_fam"/>
</dbReference>
<dbReference type="Gene3D" id="3.10.50.30">
    <property type="entry name" value="Transcription elongation factor, GreA/GreB, C-terminal domain"/>
    <property type="match status" value="1"/>
</dbReference>
<dbReference type="InterPro" id="IPR001437">
    <property type="entry name" value="Tscrpt_elong_fac_GreA/B_C"/>
</dbReference>
<dbReference type="SUPFAM" id="SSF54534">
    <property type="entry name" value="FKBP-like"/>
    <property type="match status" value="1"/>
</dbReference>
<dbReference type="KEGG" id="cman:A9D14_04960"/>
<dbReference type="FunFam" id="1.10.287.180:FF:000001">
    <property type="entry name" value="Transcription elongation factor GreA"/>
    <property type="match status" value="1"/>
</dbReference>
<dbReference type="InterPro" id="IPR036953">
    <property type="entry name" value="GreA/GreB_C_sf"/>
</dbReference>
<dbReference type="OrthoDB" id="9808774at2"/>
<dbReference type="PANTHER" id="PTHR30437">
    <property type="entry name" value="TRANSCRIPTION ELONGATION FACTOR GREA"/>
    <property type="match status" value="1"/>
</dbReference>
<dbReference type="Gene3D" id="1.10.287.180">
    <property type="entry name" value="Transcription elongation factor, GreA/GreB, N-terminal domain"/>
    <property type="match status" value="1"/>
</dbReference>
<dbReference type="SUPFAM" id="SSF46557">
    <property type="entry name" value="GreA transcript cleavage protein, N-terminal domain"/>
    <property type="match status" value="1"/>
</dbReference>
<organism evidence="7 8">
    <name type="scientific">Croceicoccus marinus</name>
    <dbReference type="NCBI Taxonomy" id="450378"/>
    <lineage>
        <taxon>Bacteria</taxon>
        <taxon>Pseudomonadati</taxon>
        <taxon>Pseudomonadota</taxon>
        <taxon>Alphaproteobacteria</taxon>
        <taxon>Sphingomonadales</taxon>
        <taxon>Erythrobacteraceae</taxon>
        <taxon>Croceicoccus</taxon>
    </lineage>
</organism>
<dbReference type="Pfam" id="PF01272">
    <property type="entry name" value="GreA_GreB"/>
    <property type="match status" value="1"/>
</dbReference>
<keyword evidence="7" id="KW-0251">Elongation factor</keyword>
<name>A0A1Z1FA39_9SPHN</name>
<dbReference type="FunFam" id="3.10.50.30:FF:000001">
    <property type="entry name" value="Transcription elongation factor GreA"/>
    <property type="match status" value="1"/>
</dbReference>
<dbReference type="HAMAP" id="MF_00105">
    <property type="entry name" value="GreA_GreB"/>
    <property type="match status" value="1"/>
</dbReference>
<dbReference type="EMBL" id="CP019602">
    <property type="protein sequence ID" value="ARU15650.1"/>
    <property type="molecule type" value="Genomic_DNA"/>
</dbReference>
<evidence type="ECO:0000256" key="2">
    <source>
        <dbReference type="ARBA" id="ARBA00023125"/>
    </source>
</evidence>
<proteinExistence type="inferred from homology"/>
<dbReference type="InterPro" id="IPR022691">
    <property type="entry name" value="Tscrpt_elong_fac_GreA/B_N"/>
</dbReference>
<evidence type="ECO:0000256" key="4">
    <source>
        <dbReference type="HAMAP-Rule" id="MF_00930"/>
    </source>
</evidence>
<dbReference type="RefSeq" id="WP_066843488.1">
    <property type="nucleotide sequence ID" value="NZ_CP019602.1"/>
</dbReference>
<dbReference type="PIRSF" id="PIRSF006092">
    <property type="entry name" value="GreA_GreB"/>
    <property type="match status" value="1"/>
</dbReference>
<protein>
    <recommendedName>
        <fullName evidence="4">Transcription elongation factor GreB</fullName>
    </recommendedName>
    <alternativeName>
        <fullName evidence="4">Transcript cleavage factor GreB</fullName>
    </alternativeName>
</protein>
<evidence type="ECO:0000313" key="7">
    <source>
        <dbReference type="EMBL" id="ARU15650.1"/>
    </source>
</evidence>
<dbReference type="GO" id="GO:0032784">
    <property type="term" value="P:regulation of DNA-templated transcription elongation"/>
    <property type="evidence" value="ECO:0007669"/>
    <property type="project" value="UniProtKB-UniRule"/>
</dbReference>
<dbReference type="GO" id="GO:0003677">
    <property type="term" value="F:DNA binding"/>
    <property type="evidence" value="ECO:0007669"/>
    <property type="project" value="UniProtKB-UniRule"/>
</dbReference>
<evidence type="ECO:0000259" key="6">
    <source>
        <dbReference type="Pfam" id="PF03449"/>
    </source>
</evidence>
<accession>A0A1Z1FA39</accession>
<dbReference type="AlphaFoldDB" id="A0A1Z1FA39"/>
<dbReference type="InterPro" id="IPR028624">
    <property type="entry name" value="Tscrpt_elong_fac_GreA/B"/>
</dbReference>
<evidence type="ECO:0000313" key="8">
    <source>
        <dbReference type="Proteomes" id="UP000195807"/>
    </source>
</evidence>
<dbReference type="Pfam" id="PF03449">
    <property type="entry name" value="GreA_GreB_N"/>
    <property type="match status" value="1"/>
</dbReference>
<dbReference type="InterPro" id="IPR006358">
    <property type="entry name" value="Tscrpt_elong_fac_GreB"/>
</dbReference>
<dbReference type="GO" id="GO:0006354">
    <property type="term" value="P:DNA-templated transcription elongation"/>
    <property type="evidence" value="ECO:0007669"/>
    <property type="project" value="TreeGrafter"/>
</dbReference>
<keyword evidence="3 4" id="KW-0804">Transcription</keyword>
<reference evidence="7 8" key="1">
    <citation type="submission" date="2017-01" db="EMBL/GenBank/DDBJ databases">
        <title>Complete genome sequence of esterase-producing bacterium Croceicoccus marinus E4A9.</title>
        <authorList>
            <person name="Wu Y.-H."/>
            <person name="Cheng H."/>
            <person name="Xu L."/>
            <person name="Huo Y.-Y."/>
            <person name="Wang C.-S."/>
            <person name="Xu X.-W."/>
        </authorList>
    </citation>
    <scope>NUCLEOTIDE SEQUENCE [LARGE SCALE GENOMIC DNA]</scope>
    <source>
        <strain evidence="7 8">E4A9</strain>
    </source>
</reference>
<sequence>MKPTGNPVTPQGFAAMRARYDVLLGKDRPEIVEIISWAAGNGDRSENGDYIYGRKKLREIDRELSRLARRMKAARVVDPAEQPDKERVYFGATVTIADEDDEHRTLTIVGDDEADAGANRIGWGSPLARALRGASPGDLRTVRLPAGDKEWEVVGIAYG</sequence>
<dbReference type="PANTHER" id="PTHR30437:SF6">
    <property type="entry name" value="TRANSCRIPTION ELONGATION FACTOR GREB"/>
    <property type="match status" value="1"/>
</dbReference>
<feature type="domain" description="Transcription elongation factor GreA/GreB C-terminal" evidence="5">
    <location>
        <begin position="85"/>
        <end position="158"/>
    </location>
</feature>